<sequence length="100" mass="10935">MSRQPEEGSLDKVVTESCQLPYWIYNTSMLEQNDVHCSSHGTDCLGRFGNAESAVCSTVSRISAVAHYGKALVQDSHHTLTAQLRLGGISWEPKPISISD</sequence>
<proteinExistence type="predicted"/>
<dbReference type="InParanoid" id="E5A2L2"/>
<dbReference type="AlphaFoldDB" id="E5A2L2"/>
<dbReference type="RefSeq" id="XP_003841287.1">
    <property type="nucleotide sequence ID" value="XM_003841239.1"/>
</dbReference>
<reference evidence="2" key="1">
    <citation type="journal article" date="2011" name="Nat. Commun.">
        <title>Effector diversification within compartments of the Leptosphaeria maculans genome affected by Repeat-Induced Point mutations.</title>
        <authorList>
            <person name="Rouxel T."/>
            <person name="Grandaubert J."/>
            <person name="Hane J.K."/>
            <person name="Hoede C."/>
            <person name="van de Wouw A.P."/>
            <person name="Couloux A."/>
            <person name="Dominguez V."/>
            <person name="Anthouard V."/>
            <person name="Bally P."/>
            <person name="Bourras S."/>
            <person name="Cozijnsen A.J."/>
            <person name="Ciuffetti L.M."/>
            <person name="Degrave A."/>
            <person name="Dilmaghani A."/>
            <person name="Duret L."/>
            <person name="Fudal I."/>
            <person name="Goodwin S.B."/>
            <person name="Gout L."/>
            <person name="Glaser N."/>
            <person name="Linglin J."/>
            <person name="Kema G.H.J."/>
            <person name="Lapalu N."/>
            <person name="Lawrence C.B."/>
            <person name="May K."/>
            <person name="Meyer M."/>
            <person name="Ollivier B."/>
            <person name="Poulain J."/>
            <person name="Schoch C.L."/>
            <person name="Simon A."/>
            <person name="Spatafora J.W."/>
            <person name="Stachowiak A."/>
            <person name="Turgeon B.G."/>
            <person name="Tyler B.M."/>
            <person name="Vincent D."/>
            <person name="Weissenbach J."/>
            <person name="Amselem J."/>
            <person name="Quesneville H."/>
            <person name="Oliver R.P."/>
            <person name="Wincker P."/>
            <person name="Balesdent M.-H."/>
            <person name="Howlett B.J."/>
        </authorList>
    </citation>
    <scope>NUCLEOTIDE SEQUENCE [LARGE SCALE GENOMIC DNA]</scope>
    <source>
        <strain evidence="2">JN3 / isolate v23.1.3 / race Av1-4-5-6-7-8</strain>
    </source>
</reference>
<keyword evidence="2" id="KW-1185">Reference proteome</keyword>
<dbReference type="HOGENOM" id="CLU_2306640_0_0_1"/>
<dbReference type="VEuPathDB" id="FungiDB:LEMA_P092170.1"/>
<accession>E5A2L2</accession>
<dbReference type="EMBL" id="FP929132">
    <property type="protein sequence ID" value="CBX97808.1"/>
    <property type="molecule type" value="Genomic_DNA"/>
</dbReference>
<evidence type="ECO:0000313" key="2">
    <source>
        <dbReference type="Proteomes" id="UP000002668"/>
    </source>
</evidence>
<evidence type="ECO:0000313" key="1">
    <source>
        <dbReference type="EMBL" id="CBX97808.1"/>
    </source>
</evidence>
<gene>
    <name evidence="1" type="ORF">LEMA_P092170.1</name>
</gene>
<organism evidence="2">
    <name type="scientific">Leptosphaeria maculans (strain JN3 / isolate v23.1.3 / race Av1-4-5-6-7-8)</name>
    <name type="common">Blackleg fungus</name>
    <name type="synonym">Phoma lingam</name>
    <dbReference type="NCBI Taxonomy" id="985895"/>
    <lineage>
        <taxon>Eukaryota</taxon>
        <taxon>Fungi</taxon>
        <taxon>Dikarya</taxon>
        <taxon>Ascomycota</taxon>
        <taxon>Pezizomycotina</taxon>
        <taxon>Dothideomycetes</taxon>
        <taxon>Pleosporomycetidae</taxon>
        <taxon>Pleosporales</taxon>
        <taxon>Pleosporineae</taxon>
        <taxon>Leptosphaeriaceae</taxon>
        <taxon>Plenodomus</taxon>
        <taxon>Plenodomus lingam/Leptosphaeria maculans species complex</taxon>
    </lineage>
</organism>
<dbReference type="Proteomes" id="UP000002668">
    <property type="component" value="Genome"/>
</dbReference>
<name>E5A2L2_LEPMJ</name>
<dbReference type="GeneID" id="13281534"/>
<protein>
    <submittedName>
        <fullName evidence="1">Predicted protein</fullName>
    </submittedName>
</protein>